<dbReference type="Proteomes" id="UP000230233">
    <property type="component" value="Chromosome III"/>
</dbReference>
<evidence type="ECO:0000313" key="3">
    <source>
        <dbReference type="Proteomes" id="UP000230233"/>
    </source>
</evidence>
<evidence type="ECO:0000313" key="2">
    <source>
        <dbReference type="EMBL" id="PIC38374.1"/>
    </source>
</evidence>
<dbReference type="EMBL" id="PDUG01000003">
    <property type="protein sequence ID" value="PIC38374.1"/>
    <property type="molecule type" value="Genomic_DNA"/>
</dbReference>
<accession>A0A2G5UFQ3</accession>
<feature type="compositionally biased region" description="Basic and acidic residues" evidence="1">
    <location>
        <begin position="21"/>
        <end position="31"/>
    </location>
</feature>
<dbReference type="AlphaFoldDB" id="A0A2G5UFQ3"/>
<proteinExistence type="predicted"/>
<organism evidence="2 3">
    <name type="scientific">Caenorhabditis nigoni</name>
    <dbReference type="NCBI Taxonomy" id="1611254"/>
    <lineage>
        <taxon>Eukaryota</taxon>
        <taxon>Metazoa</taxon>
        <taxon>Ecdysozoa</taxon>
        <taxon>Nematoda</taxon>
        <taxon>Chromadorea</taxon>
        <taxon>Rhabditida</taxon>
        <taxon>Rhabditina</taxon>
        <taxon>Rhabditomorpha</taxon>
        <taxon>Rhabditoidea</taxon>
        <taxon>Rhabditidae</taxon>
        <taxon>Peloderinae</taxon>
        <taxon>Caenorhabditis</taxon>
    </lineage>
</organism>
<reference evidence="3" key="1">
    <citation type="submission" date="2017-10" db="EMBL/GenBank/DDBJ databases">
        <title>Rapid genome shrinkage in a self-fertile nematode reveals novel sperm competition proteins.</title>
        <authorList>
            <person name="Yin D."/>
            <person name="Schwarz E.M."/>
            <person name="Thomas C.G."/>
            <person name="Felde R.L."/>
            <person name="Korf I.F."/>
            <person name="Cutter A.D."/>
            <person name="Schartner C.M."/>
            <person name="Ralston E.J."/>
            <person name="Meyer B.J."/>
            <person name="Haag E.S."/>
        </authorList>
    </citation>
    <scope>NUCLEOTIDE SEQUENCE [LARGE SCALE GENOMIC DNA]</scope>
    <source>
        <strain evidence="3">JU1422</strain>
    </source>
</reference>
<evidence type="ECO:0000256" key="1">
    <source>
        <dbReference type="SAM" id="MobiDB-lite"/>
    </source>
</evidence>
<feature type="compositionally biased region" description="Polar residues" evidence="1">
    <location>
        <begin position="76"/>
        <end position="101"/>
    </location>
</feature>
<sequence length="110" mass="12437">MKTHQLERCRRTQDTSQDDSPSSRRPEDVPSKSDGPMDITVTTRIGNGSFSESWKSKVNDIRSGCCHQEEEVKSTARTIQSRHLPSRSSTQVKQTVTMRQSTKPERCANV</sequence>
<comment type="caution">
    <text evidence="2">The sequence shown here is derived from an EMBL/GenBank/DDBJ whole genome shotgun (WGS) entry which is preliminary data.</text>
</comment>
<name>A0A2G5UFQ3_9PELO</name>
<keyword evidence="3" id="KW-1185">Reference proteome</keyword>
<protein>
    <submittedName>
        <fullName evidence="2">Uncharacterized protein</fullName>
    </submittedName>
</protein>
<feature type="region of interest" description="Disordered" evidence="1">
    <location>
        <begin position="1"/>
        <end position="44"/>
    </location>
</feature>
<feature type="region of interest" description="Disordered" evidence="1">
    <location>
        <begin position="76"/>
        <end position="110"/>
    </location>
</feature>
<gene>
    <name evidence="2" type="primary">Cnig_chr_III.g10408</name>
    <name evidence="2" type="ORF">B9Z55_010408</name>
</gene>
<feature type="compositionally biased region" description="Basic and acidic residues" evidence="1">
    <location>
        <begin position="1"/>
        <end position="13"/>
    </location>
</feature>